<evidence type="ECO:0000259" key="4">
    <source>
        <dbReference type="Pfam" id="PF13290"/>
    </source>
</evidence>
<feature type="transmembrane region" description="Helical" evidence="2">
    <location>
        <begin position="141"/>
        <end position="162"/>
    </location>
</feature>
<evidence type="ECO:0000313" key="5">
    <source>
        <dbReference type="EMBL" id="RHA19080.1"/>
    </source>
</evidence>
<evidence type="ECO:0000313" key="6">
    <source>
        <dbReference type="Proteomes" id="UP000284779"/>
    </source>
</evidence>
<evidence type="ECO:0000256" key="1">
    <source>
        <dbReference type="SAM" id="MobiDB-lite"/>
    </source>
</evidence>
<dbReference type="Pfam" id="PF13240">
    <property type="entry name" value="Zn_Ribbon_1"/>
    <property type="match status" value="1"/>
</dbReference>
<keyword evidence="2" id="KW-1133">Transmembrane helix</keyword>
<protein>
    <submittedName>
        <fullName evidence="5">Zinc-ribbon domain-containing protein</fullName>
    </submittedName>
</protein>
<feature type="region of interest" description="Disordered" evidence="1">
    <location>
        <begin position="38"/>
        <end position="99"/>
    </location>
</feature>
<evidence type="ECO:0000259" key="3">
    <source>
        <dbReference type="Pfam" id="PF13240"/>
    </source>
</evidence>
<accession>A0A413R9K2</accession>
<dbReference type="Proteomes" id="UP000284779">
    <property type="component" value="Unassembled WGS sequence"/>
</dbReference>
<feature type="domain" description="Zinc-ribbon" evidence="3">
    <location>
        <begin position="3"/>
        <end position="24"/>
    </location>
</feature>
<keyword evidence="2" id="KW-0812">Transmembrane</keyword>
<dbReference type="AlphaFoldDB" id="A0A413R9K2"/>
<reference evidence="5 6" key="1">
    <citation type="submission" date="2018-08" db="EMBL/GenBank/DDBJ databases">
        <title>A genome reference for cultivated species of the human gut microbiota.</title>
        <authorList>
            <person name="Zou Y."/>
            <person name="Xue W."/>
            <person name="Luo G."/>
        </authorList>
    </citation>
    <scope>NUCLEOTIDE SEQUENCE [LARGE SCALE GENOMIC DNA]</scope>
    <source>
        <strain evidence="5 6">AM44-11BH</strain>
    </source>
</reference>
<feature type="compositionally biased region" description="Basic and acidic residues" evidence="1">
    <location>
        <begin position="38"/>
        <end position="53"/>
    </location>
</feature>
<evidence type="ECO:0000256" key="2">
    <source>
        <dbReference type="SAM" id="Phobius"/>
    </source>
</evidence>
<keyword evidence="6" id="KW-1185">Reference proteome</keyword>
<organism evidence="5 6">
    <name type="scientific">Eubacterium ventriosum</name>
    <dbReference type="NCBI Taxonomy" id="39496"/>
    <lineage>
        <taxon>Bacteria</taxon>
        <taxon>Bacillati</taxon>
        <taxon>Bacillota</taxon>
        <taxon>Clostridia</taxon>
        <taxon>Eubacteriales</taxon>
        <taxon>Eubacteriaceae</taxon>
        <taxon>Eubacterium</taxon>
    </lineage>
</organism>
<gene>
    <name evidence="5" type="ORF">DW944_04925</name>
</gene>
<sequence length="543" mass="60960">MICPKCGNECDDNQMFCNACGTKLKNFVPTDQEEIVVPDRTRPTSNIHREESRTAAINTGNKGKNDNVLNKENKGKNDNALNKENKKPKKNSRRLESELLDNDNITDAGFASKKTKAKYKNDKYNVSSNKNVNPKKSGKNVAIVALIAIVAVVATVAITISIKKASMTKKFNQYYNNGTVYYNQQNYKDARTQFYTASNNAVNNEQRVKSYVMVYKVDSIIGGYEKEEIEFLEALIAIDNSNIDYYKELIVLYQNNDMNSKIEPLIAGAPSNMKEELTNYNGTIPVANYKEGVYRNPINVELSSSNDVTIYYTTDGSNAIESETKTEYSSPIKLKKEGIYTIRAYSVDKNGKASKEMTIKYTLEFIKVDAPIIKPDSGKYTSDQKIEATAASDTIIYYTTDGTTPTTKSKKYKGAIDMPKGDSIYYFIAVNAEGVVSDVTTRVYNFTPEYSKTYDEALESLKRSIGGMDIIFNDNDDGDIYNFEYREIAEISDKYYYIISCEMTTKKNKTKSTTYAVSCDDAICYKASYGSDGNYSISTSNDD</sequence>
<feature type="compositionally biased region" description="Basic and acidic residues" evidence="1">
    <location>
        <begin position="63"/>
        <end position="85"/>
    </location>
</feature>
<feature type="domain" description="GH29D-like beta-sandwich" evidence="4">
    <location>
        <begin position="375"/>
        <end position="441"/>
    </location>
</feature>
<dbReference type="InterPro" id="IPR026870">
    <property type="entry name" value="Zinc_ribbon_dom"/>
</dbReference>
<comment type="caution">
    <text evidence="5">The sequence shown here is derived from an EMBL/GenBank/DDBJ whole genome shotgun (WGS) entry which is preliminary data.</text>
</comment>
<feature type="domain" description="GH29D-like beta-sandwich" evidence="4">
    <location>
        <begin position="291"/>
        <end position="355"/>
    </location>
</feature>
<proteinExistence type="predicted"/>
<dbReference type="InterPro" id="IPR059177">
    <property type="entry name" value="GH29D-like_dom"/>
</dbReference>
<name>A0A413R9K2_9FIRM</name>
<dbReference type="Pfam" id="PF13290">
    <property type="entry name" value="CHB_HEX_C_1"/>
    <property type="match status" value="2"/>
</dbReference>
<keyword evidence="2" id="KW-0472">Membrane</keyword>
<dbReference type="EMBL" id="QSFD01000004">
    <property type="protein sequence ID" value="RHA19080.1"/>
    <property type="molecule type" value="Genomic_DNA"/>
</dbReference>
<dbReference type="RefSeq" id="WP_117970081.1">
    <property type="nucleotide sequence ID" value="NZ_CAUBDO010000007.1"/>
</dbReference>